<dbReference type="EMBL" id="JARBHB010000013">
    <property type="protein sequence ID" value="KAJ8869802.1"/>
    <property type="molecule type" value="Genomic_DNA"/>
</dbReference>
<reference evidence="2 3" key="1">
    <citation type="submission" date="2023-02" db="EMBL/GenBank/DDBJ databases">
        <title>LHISI_Scaffold_Assembly.</title>
        <authorList>
            <person name="Stuart O.P."/>
            <person name="Cleave R."/>
            <person name="Magrath M.J.L."/>
            <person name="Mikheyev A.S."/>
        </authorList>
    </citation>
    <scope>NUCLEOTIDE SEQUENCE [LARGE SCALE GENOMIC DNA]</scope>
    <source>
        <strain evidence="2">Daus_M_001</strain>
        <tissue evidence="2">Leg muscle</tissue>
    </source>
</reference>
<name>A0ABQ9GE98_9NEOP</name>
<proteinExistence type="predicted"/>
<sequence length="464" mass="50786">MAVASGKSGIQHGGRRLVDPRPSSPSPVFYLREPHVKGAAYLTRHGTRASEQGRHWHVSSAASPLCAKHYTSAQAFRLTALVSDVVWSDETKTNLLGLDDVHRALPRSRVLGISMAYYSQVMGRARSIQAGPSERNAAGVGAAPQGSVIQMRFARDCRAALSGRGGHCLLGSAAKWPAYVGVYVSPDTLSIFTLQLSRPRSTARVSQAVFQLAHLPPAASPHYACCPALGSDPLRSSTLPDRRVRHLLLPRGRHGMIDSGETWLASKRTHLKKRNLSIAENRLQEQKKTLPPFCKNQAALIGKERVEAKVGKVEEEEGKENEKKKKPNLDYGRFTLTLTFLACLGRVLGGEEREIPSIGMIPCTCENPGSDIDGTRTRELVRWPTDPDIIAPELDNLVFFALPPLADIRDNLAPGLYSAVAVYGIVRTARCCPLWRRAKLCVSRLSARPWRQLGARGPIPARLS</sequence>
<protein>
    <submittedName>
        <fullName evidence="2">Uncharacterized protein</fullName>
    </submittedName>
</protein>
<gene>
    <name evidence="2" type="ORF">PR048_028810</name>
</gene>
<accession>A0ABQ9GE98</accession>
<evidence type="ECO:0000256" key="1">
    <source>
        <dbReference type="SAM" id="MobiDB-lite"/>
    </source>
</evidence>
<organism evidence="2 3">
    <name type="scientific">Dryococelus australis</name>
    <dbReference type="NCBI Taxonomy" id="614101"/>
    <lineage>
        <taxon>Eukaryota</taxon>
        <taxon>Metazoa</taxon>
        <taxon>Ecdysozoa</taxon>
        <taxon>Arthropoda</taxon>
        <taxon>Hexapoda</taxon>
        <taxon>Insecta</taxon>
        <taxon>Pterygota</taxon>
        <taxon>Neoptera</taxon>
        <taxon>Polyneoptera</taxon>
        <taxon>Phasmatodea</taxon>
        <taxon>Verophasmatodea</taxon>
        <taxon>Anareolatae</taxon>
        <taxon>Phasmatidae</taxon>
        <taxon>Eurycanthinae</taxon>
        <taxon>Dryococelus</taxon>
    </lineage>
</organism>
<comment type="caution">
    <text evidence="2">The sequence shown here is derived from an EMBL/GenBank/DDBJ whole genome shotgun (WGS) entry which is preliminary data.</text>
</comment>
<keyword evidence="3" id="KW-1185">Reference proteome</keyword>
<feature type="region of interest" description="Disordered" evidence="1">
    <location>
        <begin position="1"/>
        <end position="24"/>
    </location>
</feature>
<dbReference type="Proteomes" id="UP001159363">
    <property type="component" value="Chromosome 12"/>
</dbReference>
<evidence type="ECO:0000313" key="2">
    <source>
        <dbReference type="EMBL" id="KAJ8869802.1"/>
    </source>
</evidence>
<evidence type="ECO:0000313" key="3">
    <source>
        <dbReference type="Proteomes" id="UP001159363"/>
    </source>
</evidence>